<feature type="region of interest" description="Disordered" evidence="8">
    <location>
        <begin position="221"/>
        <end position="274"/>
    </location>
</feature>
<dbReference type="eggNOG" id="KOG0054">
    <property type="taxonomic scope" value="Eukaryota"/>
</dbReference>
<feature type="compositionally biased region" description="Polar residues" evidence="8">
    <location>
        <begin position="232"/>
        <end position="242"/>
    </location>
</feature>
<feature type="domain" description="ABC transmembrane type-1" evidence="11">
    <location>
        <begin position="121"/>
        <end position="464"/>
    </location>
</feature>
<dbReference type="InterPro" id="IPR027417">
    <property type="entry name" value="P-loop_NTPase"/>
</dbReference>
<dbReference type="SUPFAM" id="SSF52540">
    <property type="entry name" value="P-loop containing nucleoside triphosphate hydrolases"/>
    <property type="match status" value="1"/>
</dbReference>
<dbReference type="GO" id="GO:0005524">
    <property type="term" value="F:ATP binding"/>
    <property type="evidence" value="ECO:0007669"/>
    <property type="project" value="UniProtKB-KW"/>
</dbReference>
<dbReference type="InterPro" id="IPR003593">
    <property type="entry name" value="AAA+_ATPase"/>
</dbReference>
<accession>A0A093ULS2</accession>
<sequence>MATHEHVRAVREEGEGLAASHAPWRRLFERNVSTAPPARQISPESDAGFISKLTFSWMGSLMATGYRRPFQLNDIPSLNPSRGVRQHTVAFNDNFKAAISARDVKNPLFTSLHRTFFREFWIGGIYRLFADILTVGSPYTLRYLIQFAMDSYYGSLDPEDGAPPAVGRGVGLLIGIVVMQVLVSLLQNHFLYSGQMVGGQARAILTAKILEKSMKISESGRAGGSASAAANEQANMPKNSSQGDEKALINDAKDNQSTKNDKSSSESDSETEQGWSNGRVINLVSMDVHRIEECLNMVHVVWTSPIMVLVCMALLIVNLSYSALAGLGCLIFAMGFLIAGVKAIYTKRQGINAATDARISLTQEALQGIRVIKYFSWDKNFTQRLIQIRNEETRKLQVHMAIFNAVTSLGQSLPMLLAMVSFVTFALGSGKELTAPVVFSSVALFSALLIPTAYLPGCLGQASDAWVSLQRIEEYLLAEEVEPYEMDDDMEYAVELKDAVFTRGGISASVNKTVSNLSKSTLALEASSDGPVTPYSPASFSVTVQKGELLAVIGKTGSGKSSLLSAMTGDIPKVHGSLQFSSKLAFCPQTAWIQNTTVRNNILFGTPYDPERYHAVVTACQLRTDLDLLPKGDATEIGERGVDLSGGQKQRIGLARAIYSNQKILLLDDPLSAVDPYVGRAIFNDAILSLLRGKTRILATHQVHVLSQCDRILWLEGGRVKALGTYKTLIDQYPNLIGDLVYERDGKENQDQQGTDGMEPDETTKSFEKKRLSLKRLSLAEKQDKDDVLPALIDAEEQATSTIPWTIYKTYISSADTKFLILLSIPLLALAQGSNLL</sequence>
<feature type="transmembrane region" description="Helical" evidence="9">
    <location>
        <begin position="323"/>
        <end position="345"/>
    </location>
</feature>
<dbReference type="InterPro" id="IPR011527">
    <property type="entry name" value="ABC1_TM_dom"/>
</dbReference>
<dbReference type="CDD" id="cd03250">
    <property type="entry name" value="ABCC_MRP_domain1"/>
    <property type="match status" value="1"/>
</dbReference>
<feature type="transmembrane region" description="Helical" evidence="9">
    <location>
        <begin position="124"/>
        <end position="145"/>
    </location>
</feature>
<dbReference type="PROSITE" id="PS50929">
    <property type="entry name" value="ABC_TM1F"/>
    <property type="match status" value="1"/>
</dbReference>
<evidence type="ECO:0000256" key="8">
    <source>
        <dbReference type="SAM" id="MobiDB-lite"/>
    </source>
</evidence>
<keyword evidence="5" id="KW-0067">ATP-binding</keyword>
<feature type="transmembrane region" description="Helical" evidence="9">
    <location>
        <begin position="401"/>
        <end position="427"/>
    </location>
</feature>
<dbReference type="EMBL" id="JPOX01000065">
    <property type="protein sequence ID" value="KFX41242.1"/>
    <property type="molecule type" value="Genomic_DNA"/>
</dbReference>
<organism evidence="12">
    <name type="scientific">Talaromyces marneffei PM1</name>
    <dbReference type="NCBI Taxonomy" id="1077442"/>
    <lineage>
        <taxon>Eukaryota</taxon>
        <taxon>Fungi</taxon>
        <taxon>Dikarya</taxon>
        <taxon>Ascomycota</taxon>
        <taxon>Pezizomycotina</taxon>
        <taxon>Eurotiomycetes</taxon>
        <taxon>Eurotiomycetidae</taxon>
        <taxon>Eurotiales</taxon>
        <taxon>Trichocomaceae</taxon>
        <taxon>Talaromyces</taxon>
        <taxon>Talaromyces sect. Talaromyces</taxon>
    </lineage>
</organism>
<evidence type="ECO:0000256" key="7">
    <source>
        <dbReference type="ARBA" id="ARBA00023136"/>
    </source>
</evidence>
<evidence type="ECO:0000256" key="4">
    <source>
        <dbReference type="ARBA" id="ARBA00022741"/>
    </source>
</evidence>
<dbReference type="SUPFAM" id="SSF90123">
    <property type="entry name" value="ABC transporter transmembrane region"/>
    <property type="match status" value="1"/>
</dbReference>
<gene>
    <name evidence="12" type="ORF">GQ26_0650030</name>
</gene>
<evidence type="ECO:0000259" key="10">
    <source>
        <dbReference type="PROSITE" id="PS50893"/>
    </source>
</evidence>
<keyword evidence="6 9" id="KW-1133">Transmembrane helix</keyword>
<feature type="transmembrane region" description="Helical" evidence="9">
    <location>
        <begin position="165"/>
        <end position="186"/>
    </location>
</feature>
<reference key="1">
    <citation type="journal article" date="2014" name="PLoS Genet.">
        <title>Signature Gene Expression Reveals Novel Clues to the Molecular Mechanisms of Dimorphic Transition in Penicillium marneffei.</title>
        <authorList>
            <person name="Yang E."/>
            <person name="Wang G."/>
            <person name="Cai J."/>
            <person name="Woo P.C."/>
            <person name="Lau S.K."/>
            <person name="Yuen K.-Y."/>
            <person name="Chow W.-N."/>
            <person name="Lin X."/>
        </authorList>
    </citation>
    <scope>NUCLEOTIDE SEQUENCE [LARGE SCALE GENOMIC DNA]</scope>
    <source>
        <strain>PM1</strain>
    </source>
</reference>
<dbReference type="HOGENOM" id="CLU_000604_27_14_1"/>
<protein>
    <submittedName>
        <fullName evidence="12">Multidrug resistance-associated protein 1</fullName>
    </submittedName>
</protein>
<dbReference type="GO" id="GO:0140359">
    <property type="term" value="F:ABC-type transporter activity"/>
    <property type="evidence" value="ECO:0007669"/>
    <property type="project" value="InterPro"/>
</dbReference>
<proteinExistence type="predicted"/>
<feature type="transmembrane region" description="Helical" evidence="9">
    <location>
        <begin position="294"/>
        <end position="317"/>
    </location>
</feature>
<evidence type="ECO:0000256" key="9">
    <source>
        <dbReference type="SAM" id="Phobius"/>
    </source>
</evidence>
<evidence type="ECO:0000313" key="12">
    <source>
        <dbReference type="EMBL" id="KFX41242.1"/>
    </source>
</evidence>
<evidence type="ECO:0000256" key="1">
    <source>
        <dbReference type="ARBA" id="ARBA00004141"/>
    </source>
</evidence>
<dbReference type="InterPro" id="IPR017871">
    <property type="entry name" value="ABC_transporter-like_CS"/>
</dbReference>
<evidence type="ECO:0000256" key="5">
    <source>
        <dbReference type="ARBA" id="ARBA00022840"/>
    </source>
</evidence>
<evidence type="ECO:0000256" key="2">
    <source>
        <dbReference type="ARBA" id="ARBA00022448"/>
    </source>
</evidence>
<dbReference type="InterPro" id="IPR036640">
    <property type="entry name" value="ABC1_TM_sf"/>
</dbReference>
<keyword evidence="3 9" id="KW-0812">Transmembrane</keyword>
<dbReference type="InterPro" id="IPR050173">
    <property type="entry name" value="ABC_transporter_C-like"/>
</dbReference>
<dbReference type="AlphaFoldDB" id="A0A093ULS2"/>
<keyword evidence="2" id="KW-0813">Transport</keyword>
<dbReference type="Gene3D" id="3.40.50.300">
    <property type="entry name" value="P-loop containing nucleotide triphosphate hydrolases"/>
    <property type="match status" value="1"/>
</dbReference>
<comment type="subcellular location">
    <subcellularLocation>
        <location evidence="1">Membrane</location>
        <topology evidence="1">Multi-pass membrane protein</topology>
    </subcellularLocation>
</comment>
<dbReference type="SMART" id="SM00382">
    <property type="entry name" value="AAA"/>
    <property type="match status" value="1"/>
</dbReference>
<name>A0A093ULS2_TALMA</name>
<dbReference type="Pfam" id="PF00005">
    <property type="entry name" value="ABC_tran"/>
    <property type="match status" value="1"/>
</dbReference>
<reference evidence="12" key="2">
    <citation type="journal article" date="2014" name="PLoS Genet.">
        <title>Signature gene expression reveals novel clues to the molecular mechanisms of dimorphic transition in Penicillium marneffei.</title>
        <authorList>
            <person name="Yang E."/>
            <person name="Wang G."/>
            <person name="Cai J."/>
            <person name="Woo P.C."/>
            <person name="Lau S.K."/>
            <person name="Yuen K.-Y."/>
            <person name="Chow W.-N."/>
            <person name="Lin X."/>
        </authorList>
    </citation>
    <scope>NUCLEOTIDE SEQUENCE</scope>
    <source>
        <strain evidence="12">PM1</strain>
    </source>
</reference>
<dbReference type="PROSITE" id="PS50893">
    <property type="entry name" value="ABC_TRANSPORTER_2"/>
    <property type="match status" value="1"/>
</dbReference>
<dbReference type="PANTHER" id="PTHR24223">
    <property type="entry name" value="ATP-BINDING CASSETTE SUB-FAMILY C"/>
    <property type="match status" value="1"/>
</dbReference>
<dbReference type="GO" id="GO:0016020">
    <property type="term" value="C:membrane"/>
    <property type="evidence" value="ECO:0007669"/>
    <property type="project" value="UniProtKB-SubCell"/>
</dbReference>
<dbReference type="FunFam" id="3.40.50.300:FF:000997">
    <property type="entry name" value="Multidrug resistance-associated protein 1"/>
    <property type="match status" value="1"/>
</dbReference>
<dbReference type="Pfam" id="PF00664">
    <property type="entry name" value="ABC_membrane"/>
    <property type="match status" value="1"/>
</dbReference>
<keyword evidence="7 9" id="KW-0472">Membrane</keyword>
<keyword evidence="4" id="KW-0547">Nucleotide-binding</keyword>
<dbReference type="GO" id="GO:0016887">
    <property type="term" value="F:ATP hydrolysis activity"/>
    <property type="evidence" value="ECO:0007669"/>
    <property type="project" value="InterPro"/>
</dbReference>
<evidence type="ECO:0000256" key="3">
    <source>
        <dbReference type="ARBA" id="ARBA00022692"/>
    </source>
</evidence>
<dbReference type="PANTHER" id="PTHR24223:SF464">
    <property type="entry name" value="ABC-TYPE TRANSPORTER CICA"/>
    <property type="match status" value="1"/>
</dbReference>
<dbReference type="PROSITE" id="PS00211">
    <property type="entry name" value="ABC_TRANSPORTER_1"/>
    <property type="match status" value="1"/>
</dbReference>
<feature type="domain" description="ABC transporter" evidence="10">
    <location>
        <begin position="512"/>
        <end position="742"/>
    </location>
</feature>
<comment type="caution">
    <text evidence="12">The sequence shown here is derived from an EMBL/GenBank/DDBJ whole genome shotgun (WGS) entry which is preliminary data.</text>
</comment>
<evidence type="ECO:0000256" key="6">
    <source>
        <dbReference type="ARBA" id="ARBA00022989"/>
    </source>
</evidence>
<dbReference type="Gene3D" id="1.20.1560.10">
    <property type="entry name" value="ABC transporter type 1, transmembrane domain"/>
    <property type="match status" value="1"/>
</dbReference>
<evidence type="ECO:0000259" key="11">
    <source>
        <dbReference type="PROSITE" id="PS50929"/>
    </source>
</evidence>
<dbReference type="CDD" id="cd18597">
    <property type="entry name" value="ABC_6TM_YOR1_D1_like"/>
    <property type="match status" value="1"/>
</dbReference>
<feature type="compositionally biased region" description="Basic and acidic residues" evidence="8">
    <location>
        <begin position="243"/>
        <end position="265"/>
    </location>
</feature>
<dbReference type="InterPro" id="IPR003439">
    <property type="entry name" value="ABC_transporter-like_ATP-bd"/>
</dbReference>